<dbReference type="Pfam" id="PF00113">
    <property type="entry name" value="Enolase_C"/>
    <property type="match status" value="1"/>
</dbReference>
<comment type="similarity">
    <text evidence="3">Belongs to the enolase family.</text>
</comment>
<evidence type="ECO:0000256" key="1">
    <source>
        <dbReference type="ARBA" id="ARBA00001946"/>
    </source>
</evidence>
<dbReference type="InterPro" id="IPR000941">
    <property type="entry name" value="Enolase"/>
</dbReference>
<dbReference type="GO" id="GO:0000015">
    <property type="term" value="C:phosphopyruvate hydratase complex"/>
    <property type="evidence" value="ECO:0007669"/>
    <property type="project" value="InterPro"/>
</dbReference>
<protein>
    <recommendedName>
        <fullName evidence="4">phosphopyruvate hydratase</fullName>
        <ecNumber evidence="4">4.2.1.11</ecNumber>
    </recommendedName>
</protein>
<dbReference type="PANTHER" id="PTHR11902">
    <property type="entry name" value="ENOLASE"/>
    <property type="match status" value="1"/>
</dbReference>
<dbReference type="UniPathway" id="UPA00109">
    <property type="reaction ID" value="UER00187"/>
</dbReference>
<sequence length="151" mass="17079">FYADWVKRYPIFSIEDGLDENDWDSWKIMTQRLGDQIQIVGDDLFVTNPDRIVRGIKEGSANAVLIKLNQIGTLTETLQAIEMTHRAGWRTIVSHRSGETEDSFIADLSVAAGSGQIKTGSISRSERICKYNRLLRIEEELGEVAKFDFPS</sequence>
<evidence type="ECO:0000256" key="7">
    <source>
        <dbReference type="ARBA" id="ARBA00023239"/>
    </source>
</evidence>
<dbReference type="InterPro" id="IPR020809">
    <property type="entry name" value="Enolase_CS"/>
</dbReference>
<dbReference type="PROSITE" id="PS00164">
    <property type="entry name" value="ENOLASE"/>
    <property type="match status" value="1"/>
</dbReference>
<reference evidence="9" key="1">
    <citation type="journal article" date="2014" name="Front. Microbiol.">
        <title>High frequency of phylogenetically diverse reductive dehalogenase-homologous genes in deep subseafloor sedimentary metagenomes.</title>
        <authorList>
            <person name="Kawai M."/>
            <person name="Futagami T."/>
            <person name="Toyoda A."/>
            <person name="Takaki Y."/>
            <person name="Nishi S."/>
            <person name="Hori S."/>
            <person name="Arai W."/>
            <person name="Tsubouchi T."/>
            <person name="Morono Y."/>
            <person name="Uchiyama I."/>
            <person name="Ito T."/>
            <person name="Fujiyama A."/>
            <person name="Inagaki F."/>
            <person name="Takami H."/>
        </authorList>
    </citation>
    <scope>NUCLEOTIDE SEQUENCE</scope>
    <source>
        <strain evidence="9">Expedition CK06-06</strain>
    </source>
</reference>
<evidence type="ECO:0000256" key="3">
    <source>
        <dbReference type="ARBA" id="ARBA00009604"/>
    </source>
</evidence>
<feature type="non-terminal residue" evidence="9">
    <location>
        <position position="1"/>
    </location>
</feature>
<dbReference type="InterPro" id="IPR020810">
    <property type="entry name" value="Enolase_C"/>
</dbReference>
<dbReference type="EMBL" id="BARS01052619">
    <property type="protein sequence ID" value="GAG44092.1"/>
    <property type="molecule type" value="Genomic_DNA"/>
</dbReference>
<dbReference type="SMART" id="SM01192">
    <property type="entry name" value="Enolase_C"/>
    <property type="match status" value="1"/>
</dbReference>
<evidence type="ECO:0000256" key="6">
    <source>
        <dbReference type="ARBA" id="ARBA00023152"/>
    </source>
</evidence>
<keyword evidence="7" id="KW-0456">Lyase</keyword>
<feature type="domain" description="Enolase C-terminal TIM barrel" evidence="8">
    <location>
        <begin position="1"/>
        <end position="151"/>
    </location>
</feature>
<evidence type="ECO:0000256" key="5">
    <source>
        <dbReference type="ARBA" id="ARBA00022842"/>
    </source>
</evidence>
<dbReference type="PRINTS" id="PR00148">
    <property type="entry name" value="ENOLASE"/>
</dbReference>
<accession>X0Y9X8</accession>
<comment type="pathway">
    <text evidence="2">Carbohydrate degradation; glycolysis; pyruvate from D-glyceraldehyde 3-phosphate: step 4/5.</text>
</comment>
<evidence type="ECO:0000259" key="8">
    <source>
        <dbReference type="SMART" id="SM01192"/>
    </source>
</evidence>
<proteinExistence type="inferred from homology"/>
<dbReference type="GO" id="GO:0000287">
    <property type="term" value="F:magnesium ion binding"/>
    <property type="evidence" value="ECO:0007669"/>
    <property type="project" value="InterPro"/>
</dbReference>
<dbReference type="SUPFAM" id="SSF51604">
    <property type="entry name" value="Enolase C-terminal domain-like"/>
    <property type="match status" value="1"/>
</dbReference>
<evidence type="ECO:0000256" key="4">
    <source>
        <dbReference type="ARBA" id="ARBA00012058"/>
    </source>
</evidence>
<evidence type="ECO:0000256" key="2">
    <source>
        <dbReference type="ARBA" id="ARBA00005031"/>
    </source>
</evidence>
<dbReference type="Gene3D" id="3.20.20.120">
    <property type="entry name" value="Enolase-like C-terminal domain"/>
    <property type="match status" value="1"/>
</dbReference>
<keyword evidence="5" id="KW-0460">Magnesium</keyword>
<comment type="cofactor">
    <cofactor evidence="1">
        <name>Mg(2+)</name>
        <dbReference type="ChEBI" id="CHEBI:18420"/>
    </cofactor>
</comment>
<name>X0Y9X8_9ZZZZ</name>
<dbReference type="EC" id="4.2.1.11" evidence="4"/>
<keyword evidence="6" id="KW-0324">Glycolysis</keyword>
<dbReference type="InterPro" id="IPR036849">
    <property type="entry name" value="Enolase-like_C_sf"/>
</dbReference>
<dbReference type="AlphaFoldDB" id="X0Y9X8"/>
<gene>
    <name evidence="9" type="ORF">S01H1_78213</name>
</gene>
<comment type="caution">
    <text evidence="9">The sequence shown here is derived from an EMBL/GenBank/DDBJ whole genome shotgun (WGS) entry which is preliminary data.</text>
</comment>
<organism evidence="9">
    <name type="scientific">marine sediment metagenome</name>
    <dbReference type="NCBI Taxonomy" id="412755"/>
    <lineage>
        <taxon>unclassified sequences</taxon>
        <taxon>metagenomes</taxon>
        <taxon>ecological metagenomes</taxon>
    </lineage>
</organism>
<dbReference type="PANTHER" id="PTHR11902:SF1">
    <property type="entry name" value="ENOLASE"/>
    <property type="match status" value="1"/>
</dbReference>
<dbReference type="GO" id="GO:0004634">
    <property type="term" value="F:phosphopyruvate hydratase activity"/>
    <property type="evidence" value="ECO:0007669"/>
    <property type="project" value="UniProtKB-EC"/>
</dbReference>
<dbReference type="GO" id="GO:0006096">
    <property type="term" value="P:glycolytic process"/>
    <property type="evidence" value="ECO:0007669"/>
    <property type="project" value="UniProtKB-UniPathway"/>
</dbReference>
<evidence type="ECO:0000313" key="9">
    <source>
        <dbReference type="EMBL" id="GAG44092.1"/>
    </source>
</evidence>